<dbReference type="InterPro" id="IPR003511">
    <property type="entry name" value="HORMA_dom"/>
</dbReference>
<dbReference type="InterPro" id="IPR036570">
    <property type="entry name" value="HORMA_dom_sf"/>
</dbReference>
<dbReference type="InterPro" id="IPR045091">
    <property type="entry name" value="Mad2-like"/>
</dbReference>
<name>A0A1X0QSJ3_RHIZD</name>
<dbReference type="VEuPathDB" id="FungiDB:BCV72DRAFT_214670"/>
<dbReference type="Gene3D" id="3.30.900.10">
    <property type="entry name" value="HORMA domain"/>
    <property type="match status" value="1"/>
</dbReference>
<dbReference type="Proteomes" id="UP000242414">
    <property type="component" value="Unassembled WGS sequence"/>
</dbReference>
<dbReference type="PROSITE" id="PS50815">
    <property type="entry name" value="HORMA"/>
    <property type="match status" value="1"/>
</dbReference>
<protein>
    <submittedName>
        <fullName evidence="3">DNA-binding protein</fullName>
    </submittedName>
</protein>
<dbReference type="GO" id="GO:0003677">
    <property type="term" value="F:DNA binding"/>
    <property type="evidence" value="ECO:0007669"/>
    <property type="project" value="UniProtKB-KW"/>
</dbReference>
<feature type="domain" description="HORMA" evidence="2">
    <location>
        <begin position="1"/>
        <end position="215"/>
    </location>
</feature>
<comment type="similarity">
    <text evidence="1">Belongs to the MAD2 family.</text>
</comment>
<dbReference type="EMBL" id="KV922035">
    <property type="protein sequence ID" value="ORE02724.1"/>
    <property type="molecule type" value="Genomic_DNA"/>
</dbReference>
<dbReference type="OrthoDB" id="21254at2759"/>
<dbReference type="Pfam" id="PF02301">
    <property type="entry name" value="HORMA"/>
    <property type="match status" value="1"/>
</dbReference>
<dbReference type="PANTHER" id="PTHR11842">
    <property type="entry name" value="MITOTIC SPINDLE ASSEMBLY CHECKPOINT PROTEIN MAD2"/>
    <property type="match status" value="1"/>
</dbReference>
<evidence type="ECO:0000259" key="2">
    <source>
        <dbReference type="PROSITE" id="PS50815"/>
    </source>
</evidence>
<reference evidence="3" key="1">
    <citation type="journal article" date="2016" name="Proc. Natl. Acad. Sci. U.S.A.">
        <title>Lipid metabolic changes in an early divergent fungus govern the establishment of a mutualistic symbiosis with endobacteria.</title>
        <authorList>
            <person name="Lastovetsky O.A."/>
            <person name="Gaspar M.L."/>
            <person name="Mondo S.J."/>
            <person name="LaButti K.M."/>
            <person name="Sandor L."/>
            <person name="Grigoriev I.V."/>
            <person name="Henry S.A."/>
            <person name="Pawlowska T.E."/>
        </authorList>
    </citation>
    <scope>NUCLEOTIDE SEQUENCE [LARGE SCALE GENOMIC DNA]</scope>
    <source>
        <strain evidence="3">ATCC 52814</strain>
    </source>
</reference>
<dbReference type="SUPFAM" id="SSF56019">
    <property type="entry name" value="The spindle assembly checkpoint protein mad2"/>
    <property type="match status" value="1"/>
</dbReference>
<accession>A0A1X0QSJ3</accession>
<gene>
    <name evidence="3" type="ORF">BCV72DRAFT_214670</name>
</gene>
<organism evidence="3">
    <name type="scientific">Rhizopus microsporus var. microsporus</name>
    <dbReference type="NCBI Taxonomy" id="86635"/>
    <lineage>
        <taxon>Eukaryota</taxon>
        <taxon>Fungi</taxon>
        <taxon>Fungi incertae sedis</taxon>
        <taxon>Mucoromycota</taxon>
        <taxon>Mucoromycotina</taxon>
        <taxon>Mucoromycetes</taxon>
        <taxon>Mucorales</taxon>
        <taxon>Mucorineae</taxon>
        <taxon>Rhizopodaceae</taxon>
        <taxon>Rhizopus</taxon>
    </lineage>
</organism>
<dbReference type="AlphaFoldDB" id="A0A1X0QSJ3"/>
<proteinExistence type="inferred from homology"/>
<dbReference type="GO" id="GO:0016035">
    <property type="term" value="C:zeta DNA polymerase complex"/>
    <property type="evidence" value="ECO:0007669"/>
    <property type="project" value="TreeGrafter"/>
</dbReference>
<evidence type="ECO:0000313" key="3">
    <source>
        <dbReference type="EMBL" id="ORE02724.1"/>
    </source>
</evidence>
<dbReference type="PANTHER" id="PTHR11842:SF10">
    <property type="entry name" value="MITOTIC SPINDLE ASSEMBLY CHECKPOINT PROTEIN MAD2B"/>
    <property type="match status" value="1"/>
</dbReference>
<evidence type="ECO:0000256" key="1">
    <source>
        <dbReference type="ARBA" id="ARBA00010348"/>
    </source>
</evidence>
<keyword evidence="3" id="KW-0238">DNA-binding</keyword>
<sequence length="227" mass="26499">MRIIIHFVLLVEVWFHQILYYRNLYPRKVFEQRKKFQAPVYIAVHPEIQKYISQFVQSCHPLLEKVYIRLYSDHLLTHFILKGDIRCINLTVKNEKDDSIIEKVVFEINSVLKQIDMPLSKVYESESTCTLDDIEHHLRACLLKLNAIPSLLNNPAVSENRTFSLSIETTEGGYPTPSHDKQQNDWVPAEIDATSKRIIPIKSASMDIFRFNTFIMESSIKGKERCS</sequence>